<comment type="caution">
    <text evidence="15">The sequence shown here is derived from an EMBL/GenBank/DDBJ whole genome shotgun (WGS) entry which is preliminary data.</text>
</comment>
<evidence type="ECO:0000313" key="16">
    <source>
        <dbReference type="Proteomes" id="UP000634206"/>
    </source>
</evidence>
<dbReference type="GO" id="GO:0005737">
    <property type="term" value="C:cytoplasm"/>
    <property type="evidence" value="ECO:0007669"/>
    <property type="project" value="TreeGrafter"/>
</dbReference>
<evidence type="ECO:0000256" key="3">
    <source>
        <dbReference type="ARBA" id="ARBA00013017"/>
    </source>
</evidence>
<dbReference type="EMBL" id="JAENIG010000013">
    <property type="protein sequence ID" value="MBK1856395.1"/>
    <property type="molecule type" value="Genomic_DNA"/>
</dbReference>
<evidence type="ECO:0000256" key="10">
    <source>
        <dbReference type="ARBA" id="ARBA00038489"/>
    </source>
</evidence>
<dbReference type="PANTHER" id="PTHR42801:SF4">
    <property type="entry name" value="AHPC_TSA FAMILY PROTEIN"/>
    <property type="match status" value="1"/>
</dbReference>
<evidence type="ECO:0000256" key="2">
    <source>
        <dbReference type="ARBA" id="ARBA00011245"/>
    </source>
</evidence>
<dbReference type="RefSeq" id="WP_309491018.1">
    <property type="nucleotide sequence ID" value="NZ_JAENIG010000013.1"/>
</dbReference>
<comment type="function">
    <text evidence="1">Thiol-specific peroxidase that catalyzes the reduction of hydrogen peroxide and organic hydroperoxides to water and alcohols, respectively. Plays a role in cell protection against oxidative stress by detoxifying peroxides and as sensor of hydrogen peroxide-mediated signaling events.</text>
</comment>
<dbReference type="GO" id="GO:0008379">
    <property type="term" value="F:thioredoxin peroxidase activity"/>
    <property type="evidence" value="ECO:0007669"/>
    <property type="project" value="TreeGrafter"/>
</dbReference>
<accession>A0AAE2VD63</accession>
<dbReference type="InterPro" id="IPR024706">
    <property type="entry name" value="Peroxiredoxin_AhpC-typ"/>
</dbReference>
<evidence type="ECO:0000256" key="13">
    <source>
        <dbReference type="PIRSR" id="PIRSR000239-1"/>
    </source>
</evidence>
<name>A0AAE2VD63_9BACT</name>
<evidence type="ECO:0000256" key="1">
    <source>
        <dbReference type="ARBA" id="ARBA00003330"/>
    </source>
</evidence>
<dbReference type="PIRSF" id="PIRSF000239">
    <property type="entry name" value="AHPC"/>
    <property type="match status" value="1"/>
</dbReference>
<dbReference type="GO" id="GO:0034599">
    <property type="term" value="P:cellular response to oxidative stress"/>
    <property type="evidence" value="ECO:0007669"/>
    <property type="project" value="TreeGrafter"/>
</dbReference>
<evidence type="ECO:0000256" key="6">
    <source>
        <dbReference type="ARBA" id="ARBA00023002"/>
    </source>
</evidence>
<keyword evidence="7" id="KW-1015">Disulfide bond</keyword>
<keyword evidence="8" id="KW-0676">Redox-active center</keyword>
<evidence type="ECO:0000259" key="14">
    <source>
        <dbReference type="PROSITE" id="PS51352"/>
    </source>
</evidence>
<evidence type="ECO:0000256" key="8">
    <source>
        <dbReference type="ARBA" id="ARBA00023284"/>
    </source>
</evidence>
<sequence>MKPKVGEDAPDFTADVVGGAYQDGAEVSLKHLRGKPVVLVFYPKDNTPGCTIQACAIRDSWDALESIAYVFGVSVDDAKSHRKFIDKKELPYPLLADTDKKIVQDYGVWVEKSMFGKKYMGIERSSFVIGEDGKIMAVLEKVKPGAHLDQLLEVLKKS</sequence>
<dbReference type="CDD" id="cd03017">
    <property type="entry name" value="PRX_BCP"/>
    <property type="match status" value="1"/>
</dbReference>
<dbReference type="GO" id="GO:0045454">
    <property type="term" value="P:cell redox homeostasis"/>
    <property type="evidence" value="ECO:0007669"/>
    <property type="project" value="TreeGrafter"/>
</dbReference>
<dbReference type="PANTHER" id="PTHR42801">
    <property type="entry name" value="THIOREDOXIN-DEPENDENT PEROXIDE REDUCTASE"/>
    <property type="match status" value="1"/>
</dbReference>
<keyword evidence="4 15" id="KW-0575">Peroxidase</keyword>
<proteinExistence type="inferred from homology"/>
<dbReference type="Gene3D" id="3.40.30.10">
    <property type="entry name" value="Glutaredoxin"/>
    <property type="match status" value="1"/>
</dbReference>
<comment type="similarity">
    <text evidence="10">Belongs to the peroxiredoxin family. BCP/PrxQ subfamily.</text>
</comment>
<dbReference type="InterPro" id="IPR013766">
    <property type="entry name" value="Thioredoxin_domain"/>
</dbReference>
<dbReference type="InterPro" id="IPR050924">
    <property type="entry name" value="Peroxiredoxin_BCP/PrxQ"/>
</dbReference>
<dbReference type="Proteomes" id="UP000634206">
    <property type="component" value="Unassembled WGS sequence"/>
</dbReference>
<keyword evidence="16" id="KW-1185">Reference proteome</keyword>
<evidence type="ECO:0000256" key="12">
    <source>
        <dbReference type="ARBA" id="ARBA00049091"/>
    </source>
</evidence>
<comment type="subunit">
    <text evidence="2">Monomer.</text>
</comment>
<evidence type="ECO:0000313" key="15">
    <source>
        <dbReference type="EMBL" id="MBK1856395.1"/>
    </source>
</evidence>
<dbReference type="Pfam" id="PF00578">
    <property type="entry name" value="AhpC-TSA"/>
    <property type="match status" value="1"/>
</dbReference>
<dbReference type="NCBIfam" id="NF006960">
    <property type="entry name" value="PRK09437.1"/>
    <property type="match status" value="1"/>
</dbReference>
<feature type="domain" description="Thioredoxin" evidence="14">
    <location>
        <begin position="3"/>
        <end position="158"/>
    </location>
</feature>
<organism evidence="15 16">
    <name type="scientific">Oceaniferula flava</name>
    <dbReference type="NCBI Taxonomy" id="2800421"/>
    <lineage>
        <taxon>Bacteria</taxon>
        <taxon>Pseudomonadati</taxon>
        <taxon>Verrucomicrobiota</taxon>
        <taxon>Verrucomicrobiia</taxon>
        <taxon>Verrucomicrobiales</taxon>
        <taxon>Verrucomicrobiaceae</taxon>
        <taxon>Oceaniferula</taxon>
    </lineage>
</organism>
<evidence type="ECO:0000256" key="7">
    <source>
        <dbReference type="ARBA" id="ARBA00023157"/>
    </source>
</evidence>
<feature type="active site" description="Cysteine sulfenic acid (-SOH) intermediate; for peroxidase activity" evidence="13">
    <location>
        <position position="50"/>
    </location>
</feature>
<evidence type="ECO:0000256" key="9">
    <source>
        <dbReference type="ARBA" id="ARBA00032824"/>
    </source>
</evidence>
<dbReference type="FunFam" id="3.40.30.10:FF:000007">
    <property type="entry name" value="Thioredoxin-dependent thiol peroxidase"/>
    <property type="match status" value="1"/>
</dbReference>
<dbReference type="PROSITE" id="PS51352">
    <property type="entry name" value="THIOREDOXIN_2"/>
    <property type="match status" value="1"/>
</dbReference>
<dbReference type="InterPro" id="IPR036249">
    <property type="entry name" value="Thioredoxin-like_sf"/>
</dbReference>
<dbReference type="EC" id="1.11.1.24" evidence="3"/>
<protein>
    <recommendedName>
        <fullName evidence="3">thioredoxin-dependent peroxiredoxin</fullName>
        <ecNumber evidence="3">1.11.1.24</ecNumber>
    </recommendedName>
    <alternativeName>
        <fullName evidence="9">Thioredoxin peroxidase</fullName>
    </alternativeName>
    <alternativeName>
        <fullName evidence="11">Thioredoxin-dependent peroxiredoxin Bcp</fullName>
    </alternativeName>
</protein>
<evidence type="ECO:0000256" key="5">
    <source>
        <dbReference type="ARBA" id="ARBA00022862"/>
    </source>
</evidence>
<dbReference type="SUPFAM" id="SSF52833">
    <property type="entry name" value="Thioredoxin-like"/>
    <property type="match status" value="1"/>
</dbReference>
<keyword evidence="6" id="KW-0560">Oxidoreductase</keyword>
<evidence type="ECO:0000256" key="4">
    <source>
        <dbReference type="ARBA" id="ARBA00022559"/>
    </source>
</evidence>
<keyword evidence="5" id="KW-0049">Antioxidant</keyword>
<gene>
    <name evidence="15" type="primary">bcp</name>
    <name evidence="15" type="ORF">JIN83_15590</name>
</gene>
<evidence type="ECO:0000256" key="11">
    <source>
        <dbReference type="ARBA" id="ARBA00042639"/>
    </source>
</evidence>
<comment type="catalytic activity">
    <reaction evidence="12">
        <text>a hydroperoxide + [thioredoxin]-dithiol = an alcohol + [thioredoxin]-disulfide + H2O</text>
        <dbReference type="Rhea" id="RHEA:62620"/>
        <dbReference type="Rhea" id="RHEA-COMP:10698"/>
        <dbReference type="Rhea" id="RHEA-COMP:10700"/>
        <dbReference type="ChEBI" id="CHEBI:15377"/>
        <dbReference type="ChEBI" id="CHEBI:29950"/>
        <dbReference type="ChEBI" id="CHEBI:30879"/>
        <dbReference type="ChEBI" id="CHEBI:35924"/>
        <dbReference type="ChEBI" id="CHEBI:50058"/>
        <dbReference type="EC" id="1.11.1.24"/>
    </reaction>
</comment>
<dbReference type="InterPro" id="IPR000866">
    <property type="entry name" value="AhpC/TSA"/>
</dbReference>
<dbReference type="AlphaFoldDB" id="A0AAE2VD63"/>
<reference evidence="15" key="1">
    <citation type="submission" date="2021-01" db="EMBL/GenBank/DDBJ databases">
        <title>Modified the classification status of verrucomicrobia.</title>
        <authorList>
            <person name="Feng X."/>
        </authorList>
    </citation>
    <scope>NUCLEOTIDE SEQUENCE</scope>
    <source>
        <strain evidence="15">5K15</strain>
    </source>
</reference>